<dbReference type="Gene3D" id="1.10.238.10">
    <property type="entry name" value="EF-hand"/>
    <property type="match status" value="1"/>
</dbReference>
<evidence type="ECO:0000313" key="8">
    <source>
        <dbReference type="EMBL" id="PRP83918.1"/>
    </source>
</evidence>
<feature type="domain" description="EF-hand" evidence="7">
    <location>
        <begin position="61"/>
        <end position="96"/>
    </location>
</feature>
<dbReference type="Pfam" id="PF13499">
    <property type="entry name" value="EF-hand_7"/>
    <property type="match status" value="1"/>
</dbReference>
<feature type="domain" description="EF-hand" evidence="7">
    <location>
        <begin position="97"/>
        <end position="132"/>
    </location>
</feature>
<dbReference type="STRING" id="1890364.A0A2P6NIX8"/>
<reference evidence="8 9" key="1">
    <citation type="journal article" date="2018" name="Genome Biol. Evol.">
        <title>Multiple Roots of Fruiting Body Formation in Amoebozoa.</title>
        <authorList>
            <person name="Hillmann F."/>
            <person name="Forbes G."/>
            <person name="Novohradska S."/>
            <person name="Ferling I."/>
            <person name="Riege K."/>
            <person name="Groth M."/>
            <person name="Westermann M."/>
            <person name="Marz M."/>
            <person name="Spaller T."/>
            <person name="Winckler T."/>
            <person name="Schaap P."/>
            <person name="Glockner G."/>
        </authorList>
    </citation>
    <scope>NUCLEOTIDE SEQUENCE [LARGE SCALE GENOMIC DNA]</scope>
    <source>
        <strain evidence="8 9">Jena</strain>
    </source>
</reference>
<evidence type="ECO:0000256" key="4">
    <source>
        <dbReference type="ARBA" id="ARBA00022737"/>
    </source>
</evidence>
<evidence type="ECO:0000313" key="9">
    <source>
        <dbReference type="Proteomes" id="UP000241769"/>
    </source>
</evidence>
<dbReference type="SMART" id="SM00054">
    <property type="entry name" value="EFh"/>
    <property type="match status" value="3"/>
</dbReference>
<keyword evidence="3" id="KW-0479">Metal-binding</keyword>
<evidence type="ECO:0000256" key="2">
    <source>
        <dbReference type="ARBA" id="ARBA00022707"/>
    </source>
</evidence>
<dbReference type="InterPro" id="IPR028846">
    <property type="entry name" value="Recoverin"/>
</dbReference>
<protein>
    <submittedName>
        <fullName evidence="8">Recoverin family protein</fullName>
    </submittedName>
</protein>
<keyword evidence="2" id="KW-0519">Myristate</keyword>
<dbReference type="EMBL" id="MDYQ01000073">
    <property type="protein sequence ID" value="PRP83918.1"/>
    <property type="molecule type" value="Genomic_DNA"/>
</dbReference>
<dbReference type="InterPro" id="IPR011992">
    <property type="entry name" value="EF-hand-dom_pair"/>
</dbReference>
<dbReference type="PROSITE" id="PS50222">
    <property type="entry name" value="EF_HAND_2"/>
    <property type="match status" value="3"/>
</dbReference>
<dbReference type="InParanoid" id="A0A2P6NIX8"/>
<dbReference type="Pfam" id="PF13833">
    <property type="entry name" value="EF-hand_8"/>
    <property type="match status" value="1"/>
</dbReference>
<dbReference type="PANTHER" id="PTHR23055:SF178">
    <property type="entry name" value="NEUROCALCIN HOMOLOG"/>
    <property type="match status" value="1"/>
</dbReference>
<proteinExistence type="inferred from homology"/>
<evidence type="ECO:0000256" key="1">
    <source>
        <dbReference type="ARBA" id="ARBA00006049"/>
    </source>
</evidence>
<dbReference type="InterPro" id="IPR018247">
    <property type="entry name" value="EF_Hand_1_Ca_BS"/>
</dbReference>
<keyword evidence="6" id="KW-0449">Lipoprotein</keyword>
<dbReference type="OrthoDB" id="15980at2759"/>
<dbReference type="PANTHER" id="PTHR23055">
    <property type="entry name" value="CALCIUM BINDING PROTEINS"/>
    <property type="match status" value="1"/>
</dbReference>
<name>A0A2P6NIX8_9EUKA</name>
<dbReference type="PRINTS" id="PR00450">
    <property type="entry name" value="RECOVERIN"/>
</dbReference>
<dbReference type="Proteomes" id="UP000241769">
    <property type="component" value="Unassembled WGS sequence"/>
</dbReference>
<evidence type="ECO:0000256" key="5">
    <source>
        <dbReference type="ARBA" id="ARBA00022837"/>
    </source>
</evidence>
<sequence length="211" mass="23709">MGNKPAKGSKNADVERIAQETKVDKNEVLKMLETFKAVSDKSGNVDKKTMQAYIQNNVGSTNSALLAAVFNIFDTDNSKQINFQEFVMAINLLSNPTPEEAIDICFRSLDLNGDGYISKGELKEMALLGARMKRHVQIFNAQGSLDNVDLPISEVSRATAEAEQIFNLMDMDKSRSVSREEFTALMEDKIELRKYIEGIVFNENIRNLFKK</sequence>
<evidence type="ECO:0000256" key="3">
    <source>
        <dbReference type="ARBA" id="ARBA00022723"/>
    </source>
</evidence>
<comment type="similarity">
    <text evidence="1">Belongs to the recoverin family.</text>
</comment>
<evidence type="ECO:0000256" key="6">
    <source>
        <dbReference type="ARBA" id="ARBA00023288"/>
    </source>
</evidence>
<comment type="caution">
    <text evidence="8">The sequence shown here is derived from an EMBL/GenBank/DDBJ whole genome shotgun (WGS) entry which is preliminary data.</text>
</comment>
<dbReference type="FunCoup" id="A0A2P6NIX8">
    <property type="interactions" value="5"/>
</dbReference>
<accession>A0A2P6NIX8</accession>
<keyword evidence="4" id="KW-0677">Repeat</keyword>
<evidence type="ECO:0000259" key="7">
    <source>
        <dbReference type="PROSITE" id="PS50222"/>
    </source>
</evidence>
<gene>
    <name evidence="8" type="ORF">PROFUN_08855</name>
</gene>
<dbReference type="SUPFAM" id="SSF47473">
    <property type="entry name" value="EF-hand"/>
    <property type="match status" value="1"/>
</dbReference>
<keyword evidence="9" id="KW-1185">Reference proteome</keyword>
<dbReference type="InterPro" id="IPR002048">
    <property type="entry name" value="EF_hand_dom"/>
</dbReference>
<dbReference type="AlphaFoldDB" id="A0A2P6NIX8"/>
<dbReference type="CDD" id="cd00051">
    <property type="entry name" value="EFh"/>
    <property type="match status" value="1"/>
</dbReference>
<keyword evidence="5" id="KW-0106">Calcium</keyword>
<organism evidence="8 9">
    <name type="scientific">Planoprotostelium fungivorum</name>
    <dbReference type="NCBI Taxonomy" id="1890364"/>
    <lineage>
        <taxon>Eukaryota</taxon>
        <taxon>Amoebozoa</taxon>
        <taxon>Evosea</taxon>
        <taxon>Variosea</taxon>
        <taxon>Cavosteliida</taxon>
        <taxon>Cavosteliaceae</taxon>
        <taxon>Planoprotostelium</taxon>
    </lineage>
</organism>
<feature type="domain" description="EF-hand" evidence="7">
    <location>
        <begin position="157"/>
        <end position="192"/>
    </location>
</feature>
<dbReference type="GO" id="GO:0005509">
    <property type="term" value="F:calcium ion binding"/>
    <property type="evidence" value="ECO:0007669"/>
    <property type="project" value="InterPro"/>
</dbReference>
<dbReference type="PROSITE" id="PS00018">
    <property type="entry name" value="EF_HAND_1"/>
    <property type="match status" value="3"/>
</dbReference>